<keyword evidence="1" id="KW-1133">Transmembrane helix</keyword>
<organism evidence="2 3">
    <name type="scientific">Peptoniphilus duerdenii ATCC BAA-1640</name>
    <dbReference type="NCBI Taxonomy" id="862517"/>
    <lineage>
        <taxon>Bacteria</taxon>
        <taxon>Bacillati</taxon>
        <taxon>Bacillota</taxon>
        <taxon>Tissierellia</taxon>
        <taxon>Tissierellales</taxon>
        <taxon>Peptoniphilaceae</taxon>
        <taxon>Peptoniphilus</taxon>
    </lineage>
</organism>
<comment type="caution">
    <text evidence="2">The sequence shown here is derived from an EMBL/GenBank/DDBJ whole genome shotgun (WGS) entry which is preliminary data.</text>
</comment>
<feature type="transmembrane region" description="Helical" evidence="1">
    <location>
        <begin position="94"/>
        <end position="118"/>
    </location>
</feature>
<dbReference type="InterPro" id="IPR045620">
    <property type="entry name" value="DUF6442"/>
</dbReference>
<protein>
    <submittedName>
        <fullName evidence="2">Uncharacterized protein</fullName>
    </submittedName>
</protein>
<reference evidence="2 3" key="1">
    <citation type="submission" date="2010-07" db="EMBL/GenBank/DDBJ databases">
        <authorList>
            <person name="Muzny D."/>
            <person name="Qin X."/>
            <person name="Deng J."/>
            <person name="Jiang H."/>
            <person name="Liu Y."/>
            <person name="Qu J."/>
            <person name="Song X.-Z."/>
            <person name="Zhang L."/>
            <person name="Thornton R."/>
            <person name="Coyle M."/>
            <person name="Francisco L."/>
            <person name="Jackson L."/>
            <person name="Javaid M."/>
            <person name="Korchina V."/>
            <person name="Kovar C."/>
            <person name="Mata R."/>
            <person name="Mathew T."/>
            <person name="Ngo R."/>
            <person name="Nguyen L."/>
            <person name="Nguyen N."/>
            <person name="Okwuonu G."/>
            <person name="Ongeri F."/>
            <person name="Pham C."/>
            <person name="Simmons D."/>
            <person name="Wilczek-Boney K."/>
            <person name="Hale W."/>
            <person name="Jakkamsetti A."/>
            <person name="Pham P."/>
            <person name="Ruth R."/>
            <person name="San Lucas F."/>
            <person name="Warren J."/>
            <person name="Zhang J."/>
            <person name="Zhao Z."/>
            <person name="Zhou C."/>
            <person name="Zhu D."/>
            <person name="Lee S."/>
            <person name="Bess C."/>
            <person name="Blankenburg K."/>
            <person name="Forbes L."/>
            <person name="Fu Q."/>
            <person name="Gubbala S."/>
            <person name="Hirani K."/>
            <person name="Jayaseelan J.C."/>
            <person name="Lara F."/>
            <person name="Munidasa M."/>
            <person name="Palculict T."/>
            <person name="Patil S."/>
            <person name="Pu L.-L."/>
            <person name="Saada N."/>
            <person name="Tang L."/>
            <person name="Weissenberger G."/>
            <person name="Zhu Y."/>
            <person name="Hemphill L."/>
            <person name="Shang Y."/>
            <person name="Youmans B."/>
            <person name="Ayvaz T."/>
            <person name="Ross M."/>
            <person name="Santibanez J."/>
            <person name="Aqrawi P."/>
            <person name="Gross S."/>
            <person name="Joshi V."/>
            <person name="Fowler G."/>
            <person name="Nazareth L."/>
            <person name="Reid J."/>
            <person name="Worley K."/>
            <person name="Petrosino J."/>
            <person name="Highlander S."/>
            <person name="Gibbs R."/>
        </authorList>
    </citation>
    <scope>NUCLEOTIDE SEQUENCE [LARGE SCALE GENOMIC DNA]</scope>
    <source>
        <strain evidence="2 3">ATCC BAA-1640</strain>
    </source>
</reference>
<dbReference type="AlphaFoldDB" id="E0NKG4"/>
<keyword evidence="3" id="KW-1185">Reference proteome</keyword>
<evidence type="ECO:0000313" key="2">
    <source>
        <dbReference type="EMBL" id="EFM25771.1"/>
    </source>
</evidence>
<evidence type="ECO:0000256" key="1">
    <source>
        <dbReference type="SAM" id="Phobius"/>
    </source>
</evidence>
<keyword evidence="1" id="KW-0812">Transmembrane</keyword>
<proteinExistence type="predicted"/>
<feature type="transmembrane region" description="Helical" evidence="1">
    <location>
        <begin position="64"/>
        <end position="82"/>
    </location>
</feature>
<gene>
    <name evidence="2" type="ORF">HMPREF9225_0653</name>
</gene>
<dbReference type="Proteomes" id="UP000003280">
    <property type="component" value="Unassembled WGS sequence"/>
</dbReference>
<name>E0NKG4_9FIRM</name>
<accession>E0NKG4</accession>
<evidence type="ECO:0000313" key="3">
    <source>
        <dbReference type="Proteomes" id="UP000003280"/>
    </source>
</evidence>
<sequence>MAGGVMDKIDKKDILERFKVENVLGDERESYIDLKSNSYGIIFSSFTFILIFIISKLKGLDYDLAKIMFISILLGNRFYKFLKDRKSMNNLEKFGYISFIIGGGILYVVFLVELAGIYGR</sequence>
<keyword evidence="1" id="KW-0472">Membrane</keyword>
<dbReference type="Pfam" id="PF20040">
    <property type="entry name" value="DUF6442"/>
    <property type="match status" value="1"/>
</dbReference>
<dbReference type="STRING" id="862517.HMPREF9225_0653"/>
<feature type="transmembrane region" description="Helical" evidence="1">
    <location>
        <begin position="38"/>
        <end position="58"/>
    </location>
</feature>
<dbReference type="HOGENOM" id="CLU_2047476_0_0_9"/>
<dbReference type="EMBL" id="AEEH01000025">
    <property type="protein sequence ID" value="EFM25771.1"/>
    <property type="molecule type" value="Genomic_DNA"/>
</dbReference>